<dbReference type="GO" id="GO:0006508">
    <property type="term" value="P:proteolysis"/>
    <property type="evidence" value="ECO:0007669"/>
    <property type="project" value="UniProtKB-KW"/>
</dbReference>
<evidence type="ECO:0000256" key="4">
    <source>
        <dbReference type="RuleBase" id="RU004296"/>
    </source>
</evidence>
<name>A0A3Q1F1X7_9TELE</name>
<proteinExistence type="inferred from homology"/>
<accession>A0A3Q1F1X7</accession>
<dbReference type="PRINTS" id="PR00839">
    <property type="entry name" value="V8PROTEASE"/>
</dbReference>
<dbReference type="Pfam" id="PF13365">
    <property type="entry name" value="Trypsin_2"/>
    <property type="match status" value="1"/>
</dbReference>
<sequence length="522" mass="59257">MKDKMTEYSDSKIIIQRSDSSIIATHFPCSCIKDKENLTILCNRNVFEQNESQPDEILTRDKYSVFYIFKKGGENMTQTKFLRSSPGPNTDDLCVYAKKGTSVKEALERDGRFVGLEDFKLCEAKTESTESKTPIKYTESTERVDNLDQKKFKIGRERKKFDTKSVLDAAQKSGISVKRAMEETGSKVRPSEIYKILCKQFQDLKTWMESRFPGDSYQKALKLKKQDFGKIQQSFSEVHRVRELLRLGGSVCLLKFNAFRVTVQGTGFLLFDNFILTNAHLFKMCTDLPSDKWRERVKITGTFNYENPNCDSNKEEFTAKLCGGCDIGRDYAILEINQTAETGEAELPPGLLSRFGRLPDNGEACLIGHPAGEVKQIDPTCIIPKKETNPAVRDHIFTLHSINQEIRKDPYADIYVAYNSFMYGGSSGSPVFDAHGRVFGLHTGNVLFNSGKPNESSIEYALSLLDIFENFVKELKKRGNKELLERVKEAAKGNPYLKQIIDRLKTEEPMETNLPTRSEAPQ</sequence>
<evidence type="ECO:0000313" key="6">
    <source>
        <dbReference type="Proteomes" id="UP000257200"/>
    </source>
</evidence>
<organism evidence="5 6">
    <name type="scientific">Acanthochromis polyacanthus</name>
    <name type="common">spiny chromis</name>
    <dbReference type="NCBI Taxonomy" id="80966"/>
    <lineage>
        <taxon>Eukaryota</taxon>
        <taxon>Metazoa</taxon>
        <taxon>Chordata</taxon>
        <taxon>Craniata</taxon>
        <taxon>Vertebrata</taxon>
        <taxon>Euteleostomi</taxon>
        <taxon>Actinopterygii</taxon>
        <taxon>Neopterygii</taxon>
        <taxon>Teleostei</taxon>
        <taxon>Neoteleostei</taxon>
        <taxon>Acanthomorphata</taxon>
        <taxon>Ovalentaria</taxon>
        <taxon>Pomacentridae</taxon>
        <taxon>Acanthochromis</taxon>
    </lineage>
</organism>
<dbReference type="InterPro" id="IPR008256">
    <property type="entry name" value="Peptidase_S1B"/>
</dbReference>
<protein>
    <recommendedName>
        <fullName evidence="4">Serine protease</fullName>
        <ecNumber evidence="4">3.4.21.-</ecNumber>
    </recommendedName>
</protein>
<keyword evidence="6" id="KW-1185">Reference proteome</keyword>
<evidence type="ECO:0000256" key="2">
    <source>
        <dbReference type="ARBA" id="ARBA00022801"/>
    </source>
</evidence>
<dbReference type="GeneTree" id="ENSGT00390000005182"/>
<comment type="similarity">
    <text evidence="4">Belongs to the peptidase S1B family.</text>
</comment>
<dbReference type="EC" id="3.4.21.-" evidence="4"/>
<dbReference type="Gene3D" id="2.40.10.120">
    <property type="match status" value="1"/>
</dbReference>
<evidence type="ECO:0000256" key="3">
    <source>
        <dbReference type="ARBA" id="ARBA00022825"/>
    </source>
</evidence>
<keyword evidence="2 4" id="KW-0378">Hydrolase</keyword>
<dbReference type="Proteomes" id="UP000257200">
    <property type="component" value="Unplaced"/>
</dbReference>
<dbReference type="STRING" id="80966.ENSAPOP00000010788"/>
<dbReference type="Ensembl" id="ENSAPOT00000018180.1">
    <property type="protein sequence ID" value="ENSAPOP00000010788.1"/>
    <property type="gene ID" value="ENSAPOG00000013286.1"/>
</dbReference>
<evidence type="ECO:0000313" key="5">
    <source>
        <dbReference type="Ensembl" id="ENSAPOP00000010788.1"/>
    </source>
</evidence>
<dbReference type="GO" id="GO:0006260">
    <property type="term" value="P:DNA replication"/>
    <property type="evidence" value="ECO:0007669"/>
    <property type="project" value="TreeGrafter"/>
</dbReference>
<dbReference type="AlphaFoldDB" id="A0A3Q1F1X7"/>
<evidence type="ECO:0000256" key="1">
    <source>
        <dbReference type="ARBA" id="ARBA00022670"/>
    </source>
</evidence>
<dbReference type="InterPro" id="IPR009003">
    <property type="entry name" value="Peptidase_S1_PA"/>
</dbReference>
<dbReference type="PANTHER" id="PTHR14389:SF3">
    <property type="entry name" value="PROTEIN FAM111A-LIKE"/>
    <property type="match status" value="1"/>
</dbReference>
<keyword evidence="1 4" id="KW-0645">Protease</keyword>
<reference evidence="5" key="1">
    <citation type="submission" date="2025-08" db="UniProtKB">
        <authorList>
            <consortium name="Ensembl"/>
        </authorList>
    </citation>
    <scope>IDENTIFICATION</scope>
</reference>
<keyword evidence="3 4" id="KW-0720">Serine protease</keyword>
<dbReference type="GO" id="GO:0005634">
    <property type="term" value="C:nucleus"/>
    <property type="evidence" value="ECO:0007669"/>
    <property type="project" value="TreeGrafter"/>
</dbReference>
<dbReference type="PANTHER" id="PTHR14389">
    <property type="entry name" value="SI:CH1073-475A24.1"/>
    <property type="match status" value="1"/>
</dbReference>
<dbReference type="GO" id="GO:0008236">
    <property type="term" value="F:serine-type peptidase activity"/>
    <property type="evidence" value="ECO:0007669"/>
    <property type="project" value="UniProtKB-KW"/>
</dbReference>
<reference evidence="5" key="2">
    <citation type="submission" date="2025-09" db="UniProtKB">
        <authorList>
            <consortium name="Ensembl"/>
        </authorList>
    </citation>
    <scope>IDENTIFICATION</scope>
</reference>
<dbReference type="GO" id="GO:0000785">
    <property type="term" value="C:chromatin"/>
    <property type="evidence" value="ECO:0007669"/>
    <property type="project" value="TreeGrafter"/>
</dbReference>
<dbReference type="SUPFAM" id="SSF50494">
    <property type="entry name" value="Trypsin-like serine proteases"/>
    <property type="match status" value="1"/>
</dbReference>
<dbReference type="InParanoid" id="A0A3Q1F1X7"/>